<feature type="compositionally biased region" description="Low complexity" evidence="1">
    <location>
        <begin position="1"/>
        <end position="16"/>
    </location>
</feature>
<dbReference type="InParanoid" id="A0A067MKD0"/>
<feature type="compositionally biased region" description="Basic and acidic residues" evidence="1">
    <location>
        <begin position="37"/>
        <end position="53"/>
    </location>
</feature>
<name>A0A067MKD0_BOTB1</name>
<feature type="region of interest" description="Disordered" evidence="1">
    <location>
        <begin position="1"/>
        <end position="78"/>
    </location>
</feature>
<dbReference type="OrthoDB" id="2100128at2759"/>
<evidence type="ECO:0000313" key="3">
    <source>
        <dbReference type="Proteomes" id="UP000027195"/>
    </source>
</evidence>
<keyword evidence="3" id="KW-1185">Reference proteome</keyword>
<dbReference type="EMBL" id="KL198028">
    <property type="protein sequence ID" value="KDQ16228.1"/>
    <property type="molecule type" value="Genomic_DNA"/>
</dbReference>
<reference evidence="3" key="1">
    <citation type="journal article" date="2014" name="Proc. Natl. Acad. Sci. U.S.A.">
        <title>Extensive sampling of basidiomycete genomes demonstrates inadequacy of the white-rot/brown-rot paradigm for wood decay fungi.</title>
        <authorList>
            <person name="Riley R."/>
            <person name="Salamov A.A."/>
            <person name="Brown D.W."/>
            <person name="Nagy L.G."/>
            <person name="Floudas D."/>
            <person name="Held B.W."/>
            <person name="Levasseur A."/>
            <person name="Lombard V."/>
            <person name="Morin E."/>
            <person name="Otillar R."/>
            <person name="Lindquist E.A."/>
            <person name="Sun H."/>
            <person name="LaButti K.M."/>
            <person name="Schmutz J."/>
            <person name="Jabbour D."/>
            <person name="Luo H."/>
            <person name="Baker S.E."/>
            <person name="Pisabarro A.G."/>
            <person name="Walton J.D."/>
            <person name="Blanchette R.A."/>
            <person name="Henrissat B."/>
            <person name="Martin F."/>
            <person name="Cullen D."/>
            <person name="Hibbett D.S."/>
            <person name="Grigoriev I.V."/>
        </authorList>
    </citation>
    <scope>NUCLEOTIDE SEQUENCE [LARGE SCALE GENOMIC DNA]</scope>
    <source>
        <strain evidence="3">FD-172 SS1</strain>
    </source>
</reference>
<feature type="compositionally biased region" description="Low complexity" evidence="1">
    <location>
        <begin position="23"/>
        <end position="34"/>
    </location>
</feature>
<dbReference type="STRING" id="930990.A0A067MKD0"/>
<dbReference type="AlphaFoldDB" id="A0A067MKD0"/>
<gene>
    <name evidence="2" type="ORF">BOTBODRAFT_173136</name>
</gene>
<proteinExistence type="predicted"/>
<dbReference type="Proteomes" id="UP000027195">
    <property type="component" value="Unassembled WGS sequence"/>
</dbReference>
<evidence type="ECO:0000256" key="1">
    <source>
        <dbReference type="SAM" id="MobiDB-lite"/>
    </source>
</evidence>
<dbReference type="PANTHER" id="PTHR39398">
    <property type="entry name" value="YALI0F14311P"/>
    <property type="match status" value="1"/>
</dbReference>
<organism evidence="2 3">
    <name type="scientific">Botryobasidium botryosum (strain FD-172 SS1)</name>
    <dbReference type="NCBI Taxonomy" id="930990"/>
    <lineage>
        <taxon>Eukaryota</taxon>
        <taxon>Fungi</taxon>
        <taxon>Dikarya</taxon>
        <taxon>Basidiomycota</taxon>
        <taxon>Agaricomycotina</taxon>
        <taxon>Agaricomycetes</taxon>
        <taxon>Cantharellales</taxon>
        <taxon>Botryobasidiaceae</taxon>
        <taxon>Botryobasidium</taxon>
    </lineage>
</organism>
<protein>
    <submittedName>
        <fullName evidence="2">Uncharacterized protein</fullName>
    </submittedName>
</protein>
<evidence type="ECO:0000313" key="2">
    <source>
        <dbReference type="EMBL" id="KDQ16228.1"/>
    </source>
</evidence>
<sequence length="371" mass="41209">MPSGRYRNYNNSTRSNAKPTGRATSTASTDTSSSLINRDHVAPRQTQDGDRRTASWRTAPPKETLPMNLIPSVSRSSGLDAGGDALKEHATQDKYLEYIKGKLRAYRDQYPEGETRREGVSRPQQEAEGNILILFRKLREGIVASSRVDSFTLETYETSTLLSLLFDAPSQASAIATHLITAIYTSNLSITVPSSPFIALIYLLIVLLTEYPSQATFQNAFHHLPSYLLPSSSSPRTYITQLSSALRNTNYARFHSLARVSHPLLAPLDLASSHSSSSSPLRSNALAYLFQLLLAKARRDTWLVLRSSYKEISIAGEGRAWLERSLGFAQSDGTLERWMREKTEAGEAAVKGETGERWILYKTAQIVPVQH</sequence>
<accession>A0A067MKD0</accession>
<dbReference type="HOGENOM" id="CLU_042182_1_0_1"/>
<dbReference type="PANTHER" id="PTHR39398:SF1">
    <property type="entry name" value="CSN8_PSMD8_EIF3K DOMAIN-CONTAINING PROTEIN"/>
    <property type="match status" value="1"/>
</dbReference>